<evidence type="ECO:0000313" key="3">
    <source>
        <dbReference type="EMBL" id="CAH1431358.1"/>
    </source>
</evidence>
<protein>
    <submittedName>
        <fullName evidence="3">Uncharacterized protein</fullName>
    </submittedName>
</protein>
<evidence type="ECO:0000313" key="4">
    <source>
        <dbReference type="Proteomes" id="UP001157418"/>
    </source>
</evidence>
<dbReference type="Proteomes" id="UP001157418">
    <property type="component" value="Unassembled WGS sequence"/>
</dbReference>
<gene>
    <name evidence="3" type="ORF">LVIROSA_LOCUS18077</name>
</gene>
<sequence length="102" mass="12206">MIFYICGDDNVKFDQLYVKSQKEFRYMNERKYFCNLKRLVRLQMLMEGDFGKKQTSNTLTNFQTWSRMQPQIRAHRLAVVEDSGIKQKKIDNQLTIDAKGHH</sequence>
<dbReference type="PANTHER" id="PTHR32295">
    <property type="entry name" value="IQ-DOMAIN 5-RELATED"/>
    <property type="match status" value="1"/>
</dbReference>
<proteinExistence type="inferred from homology"/>
<keyword evidence="4" id="KW-1185">Reference proteome</keyword>
<comment type="similarity">
    <text evidence="2">Belongs to the IQD family.</text>
</comment>
<dbReference type="GO" id="GO:0005516">
    <property type="term" value="F:calmodulin binding"/>
    <property type="evidence" value="ECO:0007669"/>
    <property type="project" value="UniProtKB-KW"/>
</dbReference>
<evidence type="ECO:0000256" key="1">
    <source>
        <dbReference type="ARBA" id="ARBA00022860"/>
    </source>
</evidence>
<evidence type="ECO:0000256" key="2">
    <source>
        <dbReference type="ARBA" id="ARBA00024341"/>
    </source>
</evidence>
<comment type="caution">
    <text evidence="3">The sequence shown here is derived from an EMBL/GenBank/DDBJ whole genome shotgun (WGS) entry which is preliminary data.</text>
</comment>
<reference evidence="3 4" key="1">
    <citation type="submission" date="2022-01" db="EMBL/GenBank/DDBJ databases">
        <authorList>
            <person name="Xiong W."/>
            <person name="Schranz E."/>
        </authorList>
    </citation>
    <scope>NUCLEOTIDE SEQUENCE [LARGE SCALE GENOMIC DNA]</scope>
</reference>
<accession>A0AAU9N363</accession>
<dbReference type="EMBL" id="CAKMRJ010003334">
    <property type="protein sequence ID" value="CAH1431358.1"/>
    <property type="molecule type" value="Genomic_DNA"/>
</dbReference>
<keyword evidence="1" id="KW-0112">Calmodulin-binding</keyword>
<organism evidence="3 4">
    <name type="scientific">Lactuca virosa</name>
    <dbReference type="NCBI Taxonomy" id="75947"/>
    <lineage>
        <taxon>Eukaryota</taxon>
        <taxon>Viridiplantae</taxon>
        <taxon>Streptophyta</taxon>
        <taxon>Embryophyta</taxon>
        <taxon>Tracheophyta</taxon>
        <taxon>Spermatophyta</taxon>
        <taxon>Magnoliopsida</taxon>
        <taxon>eudicotyledons</taxon>
        <taxon>Gunneridae</taxon>
        <taxon>Pentapetalae</taxon>
        <taxon>asterids</taxon>
        <taxon>campanulids</taxon>
        <taxon>Asterales</taxon>
        <taxon>Asteraceae</taxon>
        <taxon>Cichorioideae</taxon>
        <taxon>Cichorieae</taxon>
        <taxon>Lactucinae</taxon>
        <taxon>Lactuca</taxon>
    </lineage>
</organism>
<dbReference type="PANTHER" id="PTHR32295:SF291">
    <property type="entry name" value="IQ MOTIF, EF-HAND BINDING PROTEIN"/>
    <property type="match status" value="1"/>
</dbReference>
<dbReference type="AlphaFoldDB" id="A0AAU9N363"/>
<name>A0AAU9N363_9ASTR</name>